<gene>
    <name evidence="12" type="ORF">RFI_20224</name>
</gene>
<feature type="domain" description="EF-hand" evidence="11">
    <location>
        <begin position="237"/>
        <end position="272"/>
    </location>
</feature>
<evidence type="ECO:0000256" key="3">
    <source>
        <dbReference type="ARBA" id="ARBA00022679"/>
    </source>
</evidence>
<keyword evidence="5" id="KW-0547">Nucleotide-binding</keyword>
<feature type="domain" description="EF-hand" evidence="11">
    <location>
        <begin position="199"/>
        <end position="234"/>
    </location>
</feature>
<accession>X6MUI2</accession>
<evidence type="ECO:0000256" key="5">
    <source>
        <dbReference type="ARBA" id="ARBA00022741"/>
    </source>
</evidence>
<keyword evidence="4" id="KW-0677">Repeat</keyword>
<dbReference type="Gene3D" id="1.10.238.10">
    <property type="entry name" value="EF-hand"/>
    <property type="match status" value="1"/>
</dbReference>
<feature type="domain" description="EF-hand" evidence="11">
    <location>
        <begin position="304"/>
        <end position="339"/>
    </location>
</feature>
<protein>
    <submittedName>
        <fullName evidence="12">Calcium-dependent protein kinase 21</fullName>
    </submittedName>
</protein>
<dbReference type="PROSITE" id="PS50222">
    <property type="entry name" value="EF_HAND_2"/>
    <property type="match status" value="4"/>
</dbReference>
<dbReference type="GO" id="GO:0005509">
    <property type="term" value="F:calcium ion binding"/>
    <property type="evidence" value="ECO:0007669"/>
    <property type="project" value="InterPro"/>
</dbReference>
<name>X6MUI2_RETFI</name>
<evidence type="ECO:0000256" key="2">
    <source>
        <dbReference type="ARBA" id="ARBA00022527"/>
    </source>
</evidence>
<feature type="domain" description="EF-hand" evidence="11">
    <location>
        <begin position="273"/>
        <end position="302"/>
    </location>
</feature>
<dbReference type="InterPro" id="IPR011992">
    <property type="entry name" value="EF-hand-dom_pair"/>
</dbReference>
<dbReference type="InterPro" id="IPR018247">
    <property type="entry name" value="EF_Hand_1_Ca_BS"/>
</dbReference>
<dbReference type="FunFam" id="1.10.238.10:FF:000003">
    <property type="entry name" value="Calmodulin A"/>
    <property type="match status" value="1"/>
</dbReference>
<evidence type="ECO:0000256" key="6">
    <source>
        <dbReference type="ARBA" id="ARBA00022777"/>
    </source>
</evidence>
<dbReference type="InterPro" id="IPR050205">
    <property type="entry name" value="CDPK_Ser/Thr_kinases"/>
</dbReference>
<reference evidence="12 13" key="1">
    <citation type="journal article" date="2013" name="Curr. Biol.">
        <title>The Genome of the Foraminiferan Reticulomyxa filosa.</title>
        <authorList>
            <person name="Glockner G."/>
            <person name="Hulsmann N."/>
            <person name="Schleicher M."/>
            <person name="Noegel A.A."/>
            <person name="Eichinger L."/>
            <person name="Gallinger C."/>
            <person name="Pawlowski J."/>
            <person name="Sierra R."/>
            <person name="Euteneuer U."/>
            <person name="Pillet L."/>
            <person name="Moustafa A."/>
            <person name="Platzer M."/>
            <person name="Groth M."/>
            <person name="Szafranski K."/>
            <person name="Schliwa M."/>
        </authorList>
    </citation>
    <scope>NUCLEOTIDE SEQUENCE [LARGE SCALE GENOMIC DNA]</scope>
</reference>
<dbReference type="InterPro" id="IPR000719">
    <property type="entry name" value="Prot_kinase_dom"/>
</dbReference>
<dbReference type="SMART" id="SM00054">
    <property type="entry name" value="EFh"/>
    <property type="match status" value="4"/>
</dbReference>
<dbReference type="OrthoDB" id="40902at2759"/>
<organism evidence="12 13">
    <name type="scientific">Reticulomyxa filosa</name>
    <dbReference type="NCBI Taxonomy" id="46433"/>
    <lineage>
        <taxon>Eukaryota</taxon>
        <taxon>Sar</taxon>
        <taxon>Rhizaria</taxon>
        <taxon>Retaria</taxon>
        <taxon>Foraminifera</taxon>
        <taxon>Monothalamids</taxon>
        <taxon>Reticulomyxidae</taxon>
        <taxon>Reticulomyxa</taxon>
    </lineage>
</organism>
<dbReference type="Gene3D" id="1.10.510.10">
    <property type="entry name" value="Transferase(Phosphotransferase) domain 1"/>
    <property type="match status" value="1"/>
</dbReference>
<evidence type="ECO:0000256" key="7">
    <source>
        <dbReference type="ARBA" id="ARBA00022837"/>
    </source>
</evidence>
<evidence type="ECO:0000259" key="11">
    <source>
        <dbReference type="PROSITE" id="PS50222"/>
    </source>
</evidence>
<dbReference type="OMA" id="QHEEYIH"/>
<feature type="domain" description="Protein kinase" evidence="10">
    <location>
        <begin position="1"/>
        <end position="157"/>
    </location>
</feature>
<evidence type="ECO:0000256" key="9">
    <source>
        <dbReference type="ARBA" id="ARBA00024334"/>
    </source>
</evidence>
<dbReference type="Pfam" id="PF00069">
    <property type="entry name" value="Pkinase"/>
    <property type="match status" value="1"/>
</dbReference>
<dbReference type="Proteomes" id="UP000023152">
    <property type="component" value="Unassembled WGS sequence"/>
</dbReference>
<dbReference type="SUPFAM" id="SSF56112">
    <property type="entry name" value="Protein kinase-like (PK-like)"/>
    <property type="match status" value="1"/>
</dbReference>
<dbReference type="PROSITE" id="PS50011">
    <property type="entry name" value="PROTEIN_KINASE_DOM"/>
    <property type="match status" value="1"/>
</dbReference>
<evidence type="ECO:0000313" key="12">
    <source>
        <dbReference type="EMBL" id="ETO17107.1"/>
    </source>
</evidence>
<dbReference type="SUPFAM" id="SSF47473">
    <property type="entry name" value="EF-hand"/>
    <property type="match status" value="1"/>
</dbReference>
<evidence type="ECO:0000259" key="10">
    <source>
        <dbReference type="PROSITE" id="PS50011"/>
    </source>
</evidence>
<comment type="cofactor">
    <cofactor evidence="1">
        <name>Mg(2+)</name>
        <dbReference type="ChEBI" id="CHEBI:18420"/>
    </cofactor>
</comment>
<evidence type="ECO:0000256" key="1">
    <source>
        <dbReference type="ARBA" id="ARBA00001946"/>
    </source>
</evidence>
<dbReference type="Pfam" id="PF13499">
    <property type="entry name" value="EF-hand_7"/>
    <property type="match status" value="2"/>
</dbReference>
<dbReference type="AlphaFoldDB" id="X6MUI2"/>
<evidence type="ECO:0000313" key="13">
    <source>
        <dbReference type="Proteomes" id="UP000023152"/>
    </source>
</evidence>
<keyword evidence="13" id="KW-1185">Reference proteome</keyword>
<dbReference type="GO" id="GO:0005524">
    <property type="term" value="F:ATP binding"/>
    <property type="evidence" value="ECO:0007669"/>
    <property type="project" value="UniProtKB-KW"/>
</dbReference>
<dbReference type="GO" id="GO:0004674">
    <property type="term" value="F:protein serine/threonine kinase activity"/>
    <property type="evidence" value="ECO:0007669"/>
    <property type="project" value="UniProtKB-KW"/>
</dbReference>
<evidence type="ECO:0000256" key="8">
    <source>
        <dbReference type="ARBA" id="ARBA00022840"/>
    </source>
</evidence>
<keyword evidence="8" id="KW-0067">ATP-binding</keyword>
<dbReference type="InterPro" id="IPR002048">
    <property type="entry name" value="EF_hand_dom"/>
</dbReference>
<dbReference type="SMART" id="SM00220">
    <property type="entry name" value="S_TKc"/>
    <property type="match status" value="1"/>
</dbReference>
<dbReference type="PROSITE" id="PS00018">
    <property type="entry name" value="EF_HAND_1"/>
    <property type="match status" value="3"/>
</dbReference>
<dbReference type="EMBL" id="ASPP01017256">
    <property type="protein sequence ID" value="ETO17107.1"/>
    <property type="molecule type" value="Genomic_DNA"/>
</dbReference>
<sequence length="356" mass="40887">MKYLFTFVWNKTENFVFEGKEADSNIVLIDFGCAKEIQDDEVYDDLVGTVYYLAPELASQKKDVPTTGLVLKFADVWSVGVITYVMLTGRPPFGGKSNREIFQRIVKYMCFYCCFDPLLFPDDVKLSDAFKDFVRQTLVKDPSKRITLEAALQHPWVLGKDASETELQKDVIRYLRQFNYQSKLKKAITRCLAANMSKEPEQEVKRHFNRLDKDGDGFLELNELEQFLFDLGYAPSIAKEEAKKMLANADLNKDGTIDFNEFKAVWQRKLLTQHEEYIHRVFAVFDDNGDGYIDASELQGVLGDDFKSILEMISEVDENHDNKISFEEFKKAMKEDVSKLEDGLAGAGKIREQDLA</sequence>
<keyword evidence="2" id="KW-0723">Serine/threonine-protein kinase</keyword>
<evidence type="ECO:0000256" key="4">
    <source>
        <dbReference type="ARBA" id="ARBA00022737"/>
    </source>
</evidence>
<dbReference type="InterPro" id="IPR011009">
    <property type="entry name" value="Kinase-like_dom_sf"/>
</dbReference>
<comment type="similarity">
    <text evidence="9">Belongs to the protein kinase superfamily. Ser/Thr protein kinase family. CDPK subfamily.</text>
</comment>
<dbReference type="CDD" id="cd00051">
    <property type="entry name" value="EFh"/>
    <property type="match status" value="1"/>
</dbReference>
<comment type="caution">
    <text evidence="12">The sequence shown here is derived from an EMBL/GenBank/DDBJ whole genome shotgun (WGS) entry which is preliminary data.</text>
</comment>
<dbReference type="PANTHER" id="PTHR24349">
    <property type="entry name" value="SERINE/THREONINE-PROTEIN KINASE"/>
    <property type="match status" value="1"/>
</dbReference>
<proteinExistence type="inferred from homology"/>
<keyword evidence="3" id="KW-0808">Transferase</keyword>
<keyword evidence="6 12" id="KW-0418">Kinase</keyword>
<keyword evidence="7" id="KW-0106">Calcium</keyword>